<reference evidence="1 2" key="1">
    <citation type="journal article" date="2023" name="Plants (Basel)">
        <title>Bridging the Gap: Combining Genomics and Transcriptomics Approaches to Understand Stylosanthes scabra, an Orphan Legume from the Brazilian Caatinga.</title>
        <authorList>
            <person name="Ferreira-Neto J.R.C."/>
            <person name="da Silva M.D."/>
            <person name="Binneck E."/>
            <person name="de Melo N.F."/>
            <person name="da Silva R.H."/>
            <person name="de Melo A.L.T.M."/>
            <person name="Pandolfi V."/>
            <person name="Bustamante F.O."/>
            <person name="Brasileiro-Vidal A.C."/>
            <person name="Benko-Iseppon A.M."/>
        </authorList>
    </citation>
    <scope>NUCLEOTIDE SEQUENCE [LARGE SCALE GENOMIC DNA]</scope>
    <source>
        <tissue evidence="1">Leaves</tissue>
    </source>
</reference>
<proteinExistence type="predicted"/>
<sequence length="122" mass="13900">MESVYKIGFSNGVSDRQELEAFCFMAMEKHVKFEKGNKEKIYEVTSRVDVRYSPQWGVYEVDPRSQSRLAKGVLEDKILSRRSERGGRIYGVSRVPTTLHYACLIDDADDDSTATGPSNLRE</sequence>
<accession>A0ABU6UUR8</accession>
<evidence type="ECO:0000313" key="1">
    <source>
        <dbReference type="EMBL" id="MED6163738.1"/>
    </source>
</evidence>
<comment type="caution">
    <text evidence="1">The sequence shown here is derived from an EMBL/GenBank/DDBJ whole genome shotgun (WGS) entry which is preliminary data.</text>
</comment>
<keyword evidence="2" id="KW-1185">Reference proteome</keyword>
<protein>
    <submittedName>
        <fullName evidence="1">Uncharacterized protein</fullName>
    </submittedName>
</protein>
<organism evidence="1 2">
    <name type="scientific">Stylosanthes scabra</name>
    <dbReference type="NCBI Taxonomy" id="79078"/>
    <lineage>
        <taxon>Eukaryota</taxon>
        <taxon>Viridiplantae</taxon>
        <taxon>Streptophyta</taxon>
        <taxon>Embryophyta</taxon>
        <taxon>Tracheophyta</taxon>
        <taxon>Spermatophyta</taxon>
        <taxon>Magnoliopsida</taxon>
        <taxon>eudicotyledons</taxon>
        <taxon>Gunneridae</taxon>
        <taxon>Pentapetalae</taxon>
        <taxon>rosids</taxon>
        <taxon>fabids</taxon>
        <taxon>Fabales</taxon>
        <taxon>Fabaceae</taxon>
        <taxon>Papilionoideae</taxon>
        <taxon>50 kb inversion clade</taxon>
        <taxon>dalbergioids sensu lato</taxon>
        <taxon>Dalbergieae</taxon>
        <taxon>Pterocarpus clade</taxon>
        <taxon>Stylosanthes</taxon>
    </lineage>
</organism>
<dbReference type="Proteomes" id="UP001341840">
    <property type="component" value="Unassembled WGS sequence"/>
</dbReference>
<evidence type="ECO:0000313" key="2">
    <source>
        <dbReference type="Proteomes" id="UP001341840"/>
    </source>
</evidence>
<name>A0ABU6UUR8_9FABA</name>
<gene>
    <name evidence="1" type="ORF">PIB30_082915</name>
</gene>
<dbReference type="EMBL" id="JASCZI010122121">
    <property type="protein sequence ID" value="MED6163738.1"/>
    <property type="molecule type" value="Genomic_DNA"/>
</dbReference>